<dbReference type="Gene3D" id="1.20.120.450">
    <property type="entry name" value="dinb family like domain"/>
    <property type="match status" value="1"/>
</dbReference>
<dbReference type="GO" id="GO:0016853">
    <property type="term" value="F:isomerase activity"/>
    <property type="evidence" value="ECO:0007669"/>
    <property type="project" value="UniProtKB-KW"/>
</dbReference>
<proteinExistence type="predicted"/>
<keyword evidence="2" id="KW-0670">Pyruvate</keyword>
<keyword evidence="2" id="KW-0413">Isomerase</keyword>
<dbReference type="InterPro" id="IPR024344">
    <property type="entry name" value="MDMPI_metal-binding"/>
</dbReference>
<protein>
    <submittedName>
        <fullName evidence="2">Maleylpyruvate isomerase family mycothiol-dependent enzyme</fullName>
    </submittedName>
</protein>
<dbReference type="SUPFAM" id="SSF109854">
    <property type="entry name" value="DinB/YfiT-like putative metalloenzymes"/>
    <property type="match status" value="1"/>
</dbReference>
<dbReference type="Proteomes" id="UP000320580">
    <property type="component" value="Chromosome"/>
</dbReference>
<dbReference type="EMBL" id="CP042266">
    <property type="protein sequence ID" value="QDY77456.1"/>
    <property type="molecule type" value="Genomic_DNA"/>
</dbReference>
<gene>
    <name evidence="2" type="ORF">FQU76_14015</name>
</gene>
<evidence type="ECO:0000313" key="2">
    <source>
        <dbReference type="EMBL" id="QDY77456.1"/>
    </source>
</evidence>
<dbReference type="Pfam" id="PF11716">
    <property type="entry name" value="MDMPI_N"/>
    <property type="match status" value="1"/>
</dbReference>
<sequence>MDTDSVRDPELPGLLLRTERDALIPLLRARPDTDFALPTCCPGWTVRHVVAHCAAVLARVVESRYEKDVFSPECNDRDIAALADRSDRDLVDELERGLTDAGPMIAAAGHGRLDAVAFGEWVHAGDLREAFGEPGAYEGDGLPHALALLAAYSRARRTEPLLAELDGHDAPLVLGADSPEPAVYTGPAGTLIRLVTGRSTAGERYELTGAKEADLAFFT</sequence>
<dbReference type="AlphaFoldDB" id="A0A5B8J848"/>
<feature type="domain" description="Mycothiol-dependent maleylpyruvate isomerase metal-binding" evidence="1">
    <location>
        <begin position="16"/>
        <end position="120"/>
    </location>
</feature>
<dbReference type="OrthoDB" id="154293at2"/>
<accession>A0A5B8J848</accession>
<keyword evidence="3" id="KW-1185">Reference proteome</keyword>
<evidence type="ECO:0000259" key="1">
    <source>
        <dbReference type="Pfam" id="PF11716"/>
    </source>
</evidence>
<organism evidence="2 3">
    <name type="scientific">Streptomyces qinzhouensis</name>
    <dbReference type="NCBI Taxonomy" id="2599401"/>
    <lineage>
        <taxon>Bacteria</taxon>
        <taxon>Bacillati</taxon>
        <taxon>Actinomycetota</taxon>
        <taxon>Actinomycetes</taxon>
        <taxon>Kitasatosporales</taxon>
        <taxon>Streptomycetaceae</taxon>
        <taxon>Streptomyces</taxon>
    </lineage>
</organism>
<dbReference type="KEGG" id="sqz:FQU76_14015"/>
<reference evidence="2 3" key="1">
    <citation type="submission" date="2019-07" db="EMBL/GenBank/DDBJ databases">
        <authorList>
            <person name="Zhu P."/>
        </authorList>
    </citation>
    <scope>NUCLEOTIDE SEQUENCE [LARGE SCALE GENOMIC DNA]</scope>
    <source>
        <strain evidence="2 3">SSL-25</strain>
    </source>
</reference>
<dbReference type="GO" id="GO:0046872">
    <property type="term" value="F:metal ion binding"/>
    <property type="evidence" value="ECO:0007669"/>
    <property type="project" value="InterPro"/>
</dbReference>
<name>A0A5B8J848_9ACTN</name>
<dbReference type="InterPro" id="IPR034660">
    <property type="entry name" value="DinB/YfiT-like"/>
</dbReference>
<dbReference type="InterPro" id="IPR017517">
    <property type="entry name" value="Maleyloyr_isom"/>
</dbReference>
<dbReference type="RefSeq" id="WP_146480794.1">
    <property type="nucleotide sequence ID" value="NZ_CP042266.1"/>
</dbReference>
<dbReference type="NCBIfam" id="TIGR03083">
    <property type="entry name" value="maleylpyruvate isomerase family mycothiol-dependent enzyme"/>
    <property type="match status" value="1"/>
</dbReference>
<evidence type="ECO:0000313" key="3">
    <source>
        <dbReference type="Proteomes" id="UP000320580"/>
    </source>
</evidence>